<dbReference type="AlphaFoldDB" id="A0A816P606"/>
<protein>
    <submittedName>
        <fullName evidence="7">(rape) hypothetical protein</fullName>
    </submittedName>
</protein>
<dbReference type="Gene3D" id="3.40.1810.10">
    <property type="entry name" value="Transcription factor, MADS-box"/>
    <property type="match status" value="1"/>
</dbReference>
<dbReference type="PROSITE" id="PS50066">
    <property type="entry name" value="MADS_BOX_2"/>
    <property type="match status" value="1"/>
</dbReference>
<gene>
    <name evidence="7" type="ORF">DARMORV10_A09P35090.1</name>
</gene>
<dbReference type="Pfam" id="PF00319">
    <property type="entry name" value="SRF-TF"/>
    <property type="match status" value="1"/>
</dbReference>
<dbReference type="GO" id="GO:0046983">
    <property type="term" value="F:protein dimerization activity"/>
    <property type="evidence" value="ECO:0007669"/>
    <property type="project" value="InterPro"/>
</dbReference>
<dbReference type="GO" id="GO:0003677">
    <property type="term" value="F:DNA binding"/>
    <property type="evidence" value="ECO:0007669"/>
    <property type="project" value="UniProtKB-KW"/>
</dbReference>
<proteinExistence type="predicted"/>
<dbReference type="PANTHER" id="PTHR48019">
    <property type="entry name" value="SERUM RESPONSE FACTOR HOMOLOG"/>
    <property type="match status" value="1"/>
</dbReference>
<evidence type="ECO:0000259" key="6">
    <source>
        <dbReference type="PROSITE" id="PS50066"/>
    </source>
</evidence>
<keyword evidence="3" id="KW-0238">DNA-binding</keyword>
<keyword evidence="4" id="KW-0804">Transcription</keyword>
<evidence type="ECO:0000256" key="5">
    <source>
        <dbReference type="ARBA" id="ARBA00023242"/>
    </source>
</evidence>
<keyword evidence="5" id="KW-0539">Nucleus</keyword>
<dbReference type="InterPro" id="IPR036879">
    <property type="entry name" value="TF_MADSbox_sf"/>
</dbReference>
<dbReference type="InterPro" id="IPR050142">
    <property type="entry name" value="MADS-box/MEF2_TF"/>
</dbReference>
<comment type="subcellular location">
    <subcellularLocation>
        <location evidence="1">Nucleus</location>
    </subcellularLocation>
</comment>
<dbReference type="EMBL" id="HG994363">
    <property type="protein sequence ID" value="CAF2044478.1"/>
    <property type="molecule type" value="Genomic_DNA"/>
</dbReference>
<name>A0A816P606_BRANA</name>
<dbReference type="InterPro" id="IPR002100">
    <property type="entry name" value="TF_MADSbox"/>
</dbReference>
<keyword evidence="2" id="KW-0805">Transcription regulation</keyword>
<dbReference type="SMART" id="SM00432">
    <property type="entry name" value="MADS"/>
    <property type="match status" value="1"/>
</dbReference>
<dbReference type="Proteomes" id="UP001295469">
    <property type="component" value="Chromosome A09"/>
</dbReference>
<accession>A0A816P606</accession>
<evidence type="ECO:0000256" key="3">
    <source>
        <dbReference type="ARBA" id="ARBA00023125"/>
    </source>
</evidence>
<dbReference type="SUPFAM" id="SSF55455">
    <property type="entry name" value="SRF-like"/>
    <property type="match status" value="1"/>
</dbReference>
<evidence type="ECO:0000313" key="7">
    <source>
        <dbReference type="EMBL" id="CAF2044478.1"/>
    </source>
</evidence>
<sequence length="190" mass="22219">MKKARELSVLCDVPIGLIIFSQSDKLYFFSSQSTRFTCVYSPIYIYIYNHTYDHGSYCEETKESMMREIENLKMNLQFYGGGHNLNLLTYDDLLRFQLQLECSLQNARARKKVEPSHMFRGVKHARVHRAVDKLRLFLKNHKFNLFIGIIFSDDEQVNPKSRASTVLAQQLAFKSDNKRFKVAVSESKED</sequence>
<evidence type="ECO:0000256" key="2">
    <source>
        <dbReference type="ARBA" id="ARBA00023015"/>
    </source>
</evidence>
<reference evidence="7" key="1">
    <citation type="submission" date="2021-01" db="EMBL/GenBank/DDBJ databases">
        <authorList>
            <consortium name="Genoscope - CEA"/>
            <person name="William W."/>
        </authorList>
    </citation>
    <scope>NUCLEOTIDE SEQUENCE</scope>
</reference>
<organism evidence="7">
    <name type="scientific">Brassica napus</name>
    <name type="common">Rape</name>
    <dbReference type="NCBI Taxonomy" id="3708"/>
    <lineage>
        <taxon>Eukaryota</taxon>
        <taxon>Viridiplantae</taxon>
        <taxon>Streptophyta</taxon>
        <taxon>Embryophyta</taxon>
        <taxon>Tracheophyta</taxon>
        <taxon>Spermatophyta</taxon>
        <taxon>Magnoliopsida</taxon>
        <taxon>eudicotyledons</taxon>
        <taxon>Gunneridae</taxon>
        <taxon>Pentapetalae</taxon>
        <taxon>rosids</taxon>
        <taxon>malvids</taxon>
        <taxon>Brassicales</taxon>
        <taxon>Brassicaceae</taxon>
        <taxon>Brassiceae</taxon>
        <taxon>Brassica</taxon>
    </lineage>
</organism>
<feature type="domain" description="MADS-box" evidence="6">
    <location>
        <begin position="1"/>
        <end position="33"/>
    </location>
</feature>
<evidence type="ECO:0000256" key="4">
    <source>
        <dbReference type="ARBA" id="ARBA00023163"/>
    </source>
</evidence>
<dbReference type="GO" id="GO:0005634">
    <property type="term" value="C:nucleus"/>
    <property type="evidence" value="ECO:0007669"/>
    <property type="project" value="UniProtKB-SubCell"/>
</dbReference>
<evidence type="ECO:0000256" key="1">
    <source>
        <dbReference type="ARBA" id="ARBA00004123"/>
    </source>
</evidence>